<dbReference type="InterPro" id="IPR012337">
    <property type="entry name" value="RNaseH-like_sf"/>
</dbReference>
<evidence type="ECO:0000259" key="1">
    <source>
        <dbReference type="PROSITE" id="PS50994"/>
    </source>
</evidence>
<dbReference type="InterPro" id="IPR050900">
    <property type="entry name" value="Transposase_IS3/IS150/IS904"/>
</dbReference>
<reference evidence="2 3" key="1">
    <citation type="submission" date="2019-11" db="EMBL/GenBank/DDBJ databases">
        <title>Characterisation of Fundicoccus ignavus gen. nov. sp. nov., a novel genus of the family Aerococcaceae isolated from bulk tank milk.</title>
        <authorList>
            <person name="Siebert A."/>
            <person name="Huptas C."/>
            <person name="Wenning M."/>
            <person name="Scherer S."/>
            <person name="Doll E.V."/>
        </authorList>
    </citation>
    <scope>NUCLEOTIDE SEQUENCE [LARGE SCALE GENOMIC DNA]</scope>
    <source>
        <strain evidence="2 3">DSM 109653</strain>
    </source>
</reference>
<dbReference type="PANTHER" id="PTHR46889:SF4">
    <property type="entry name" value="TRANSPOSASE INSO FOR INSERTION SEQUENCE ELEMENT IS911B-RELATED"/>
    <property type="match status" value="1"/>
</dbReference>
<dbReference type="PANTHER" id="PTHR46889">
    <property type="entry name" value="TRANSPOSASE INSF FOR INSERTION SEQUENCE IS3B-RELATED"/>
    <property type="match status" value="1"/>
</dbReference>
<organism evidence="2 3">
    <name type="scientific">Fundicoccus ignavus</name>
    <dbReference type="NCBI Taxonomy" id="2664442"/>
    <lineage>
        <taxon>Bacteria</taxon>
        <taxon>Bacillati</taxon>
        <taxon>Bacillota</taxon>
        <taxon>Bacilli</taxon>
        <taxon>Lactobacillales</taxon>
        <taxon>Aerococcaceae</taxon>
        <taxon>Fundicoccus</taxon>
    </lineage>
</organism>
<comment type="caution">
    <text evidence="2">The sequence shown here is derived from an EMBL/GenBank/DDBJ whole genome shotgun (WGS) entry which is preliminary data.</text>
</comment>
<sequence>MTHKPNKVLGGDVTEFNVASSEKKLYLSPVMDLYNSEIKVDRMSQSATGRLTNQSLKGALLVLTKDHELMMHTDQGFHYEHQSWDTLPENHSICQSMSRRRNYIDHSPMEHFFGLLKQEMFYDEAFESIEQLKERIDTYIFWYNHDRNKKIKRPVTHSI</sequence>
<dbReference type="Pfam" id="PF00665">
    <property type="entry name" value="rve"/>
    <property type="match status" value="1"/>
</dbReference>
<dbReference type="GO" id="GO:0015074">
    <property type="term" value="P:DNA integration"/>
    <property type="evidence" value="ECO:0007669"/>
    <property type="project" value="InterPro"/>
</dbReference>
<evidence type="ECO:0000313" key="2">
    <source>
        <dbReference type="EMBL" id="MRI80784.1"/>
    </source>
</evidence>
<gene>
    <name evidence="2" type="ORF">GIY11_01900</name>
</gene>
<proteinExistence type="predicted"/>
<dbReference type="Gene3D" id="3.30.420.10">
    <property type="entry name" value="Ribonuclease H-like superfamily/Ribonuclease H"/>
    <property type="match status" value="1"/>
</dbReference>
<evidence type="ECO:0000313" key="3">
    <source>
        <dbReference type="Proteomes" id="UP000469870"/>
    </source>
</evidence>
<feature type="domain" description="Integrase catalytic" evidence="1">
    <location>
        <begin position="1"/>
        <end position="159"/>
    </location>
</feature>
<name>A0A844BIH7_9LACT</name>
<dbReference type="EMBL" id="WJQR01000002">
    <property type="protein sequence ID" value="MRI80784.1"/>
    <property type="molecule type" value="Genomic_DNA"/>
</dbReference>
<dbReference type="InterPro" id="IPR001584">
    <property type="entry name" value="Integrase_cat-core"/>
</dbReference>
<accession>A0A844BIH7</accession>
<dbReference type="GO" id="GO:0003676">
    <property type="term" value="F:nucleic acid binding"/>
    <property type="evidence" value="ECO:0007669"/>
    <property type="project" value="InterPro"/>
</dbReference>
<protein>
    <submittedName>
        <fullName evidence="2">IS3 family transposase</fullName>
    </submittedName>
</protein>
<dbReference type="Proteomes" id="UP000469870">
    <property type="component" value="Unassembled WGS sequence"/>
</dbReference>
<dbReference type="Pfam" id="PF13333">
    <property type="entry name" value="rve_2"/>
    <property type="match status" value="1"/>
</dbReference>
<dbReference type="AlphaFoldDB" id="A0A844BIH7"/>
<dbReference type="InterPro" id="IPR036397">
    <property type="entry name" value="RNaseH_sf"/>
</dbReference>
<dbReference type="RefSeq" id="WP_153861268.1">
    <property type="nucleotide sequence ID" value="NZ_WJQR01000002.1"/>
</dbReference>
<dbReference type="SUPFAM" id="SSF53098">
    <property type="entry name" value="Ribonuclease H-like"/>
    <property type="match status" value="1"/>
</dbReference>
<dbReference type="PROSITE" id="PS50994">
    <property type="entry name" value="INTEGRASE"/>
    <property type="match status" value="1"/>
</dbReference>